<reference evidence="3" key="1">
    <citation type="journal article" date="2012" name="Science">
        <title>The Paleozoic origin of enzymatic lignin decomposition reconstructed from 31 fungal genomes.</title>
        <authorList>
            <person name="Floudas D."/>
            <person name="Binder M."/>
            <person name="Riley R."/>
            <person name="Barry K."/>
            <person name="Blanchette R.A."/>
            <person name="Henrissat B."/>
            <person name="Martinez A.T."/>
            <person name="Otillar R."/>
            <person name="Spatafora J.W."/>
            <person name="Yadav J.S."/>
            <person name="Aerts A."/>
            <person name="Benoit I."/>
            <person name="Boyd A."/>
            <person name="Carlson A."/>
            <person name="Copeland A."/>
            <person name="Coutinho P.M."/>
            <person name="de Vries R.P."/>
            <person name="Ferreira P."/>
            <person name="Findley K."/>
            <person name="Foster B."/>
            <person name="Gaskell J."/>
            <person name="Glotzer D."/>
            <person name="Gorecki P."/>
            <person name="Heitman J."/>
            <person name="Hesse C."/>
            <person name="Hori C."/>
            <person name="Igarashi K."/>
            <person name="Jurgens J.A."/>
            <person name="Kallen N."/>
            <person name="Kersten P."/>
            <person name="Kohler A."/>
            <person name="Kuees U."/>
            <person name="Kumar T.K.A."/>
            <person name="Kuo A."/>
            <person name="LaButti K."/>
            <person name="Larrondo L.F."/>
            <person name="Lindquist E."/>
            <person name="Ling A."/>
            <person name="Lombard V."/>
            <person name="Lucas S."/>
            <person name="Lundell T."/>
            <person name="Martin R."/>
            <person name="McLaughlin D.J."/>
            <person name="Morgenstern I."/>
            <person name="Morin E."/>
            <person name="Murat C."/>
            <person name="Nagy L.G."/>
            <person name="Nolan M."/>
            <person name="Ohm R.A."/>
            <person name="Patyshakuliyeva A."/>
            <person name="Rokas A."/>
            <person name="Ruiz-Duenas F.J."/>
            <person name="Sabat G."/>
            <person name="Salamov A."/>
            <person name="Samejima M."/>
            <person name="Schmutz J."/>
            <person name="Slot J.C."/>
            <person name="St John F."/>
            <person name="Stenlid J."/>
            <person name="Sun H."/>
            <person name="Sun S."/>
            <person name="Syed K."/>
            <person name="Tsang A."/>
            <person name="Wiebenga A."/>
            <person name="Young D."/>
            <person name="Pisabarro A."/>
            <person name="Eastwood D.C."/>
            <person name="Martin F."/>
            <person name="Cullen D."/>
            <person name="Grigoriev I.V."/>
            <person name="Hibbett D.S."/>
        </authorList>
    </citation>
    <scope>NUCLEOTIDE SEQUENCE [LARGE SCALE GENOMIC DNA]</scope>
    <source>
        <strain evidence="3">RWD-64-598 SS2</strain>
    </source>
</reference>
<organism evidence="2 3">
    <name type="scientific">Coniophora puteana (strain RWD-64-598)</name>
    <name type="common">Brown rot fungus</name>
    <dbReference type="NCBI Taxonomy" id="741705"/>
    <lineage>
        <taxon>Eukaryota</taxon>
        <taxon>Fungi</taxon>
        <taxon>Dikarya</taxon>
        <taxon>Basidiomycota</taxon>
        <taxon>Agaricomycotina</taxon>
        <taxon>Agaricomycetes</taxon>
        <taxon>Agaricomycetidae</taxon>
        <taxon>Boletales</taxon>
        <taxon>Coniophorineae</taxon>
        <taxon>Coniophoraceae</taxon>
        <taxon>Coniophora</taxon>
    </lineage>
</organism>
<name>R7SE27_CONPW</name>
<dbReference type="KEGG" id="cput:CONPUDRAFT_78272"/>
<protein>
    <submittedName>
        <fullName evidence="2">Uncharacterized protein</fullName>
    </submittedName>
</protein>
<feature type="region of interest" description="Disordered" evidence="1">
    <location>
        <begin position="1"/>
        <end position="36"/>
    </location>
</feature>
<evidence type="ECO:0000313" key="3">
    <source>
        <dbReference type="Proteomes" id="UP000053558"/>
    </source>
</evidence>
<evidence type="ECO:0000256" key="1">
    <source>
        <dbReference type="SAM" id="MobiDB-lite"/>
    </source>
</evidence>
<keyword evidence="3" id="KW-1185">Reference proteome</keyword>
<dbReference type="GeneID" id="19209735"/>
<dbReference type="RefSeq" id="XP_007775693.1">
    <property type="nucleotide sequence ID" value="XM_007777503.1"/>
</dbReference>
<dbReference type="Proteomes" id="UP000053558">
    <property type="component" value="Unassembled WGS sequence"/>
</dbReference>
<gene>
    <name evidence="2" type="ORF">CONPUDRAFT_78272</name>
</gene>
<proteinExistence type="predicted"/>
<evidence type="ECO:0000313" key="2">
    <source>
        <dbReference type="EMBL" id="EIW74115.1"/>
    </source>
</evidence>
<dbReference type="AlphaFoldDB" id="R7SE27"/>
<dbReference type="EMBL" id="JH711594">
    <property type="protein sequence ID" value="EIW74115.1"/>
    <property type="molecule type" value="Genomic_DNA"/>
</dbReference>
<accession>R7SE27</accession>
<sequence>MTTLEEMRGAARKGTGLGSARSAPSTSKHKAGEDRRAFHFTRGPSINDVRVCHNVHALQELTTTRDADAADMEEWKVRVVSMAAYRGPSQDNGVCVMVSGDGSEVLSIPGRVSTQKKGGTTGKGGLTGKERGELGAWVKRWWSGRSHPSKYIAQAKASKGLDVYAKVVQHL</sequence>